<feature type="compositionally biased region" description="Low complexity" evidence="1">
    <location>
        <begin position="27"/>
        <end position="38"/>
    </location>
</feature>
<accession>A0ABU2YPU5</accession>
<protein>
    <submittedName>
        <fullName evidence="2">Uncharacterized protein</fullName>
    </submittedName>
</protein>
<gene>
    <name evidence="2" type="ORF">RM704_00610</name>
</gene>
<dbReference type="Proteomes" id="UP001180737">
    <property type="component" value="Unassembled WGS sequence"/>
</dbReference>
<evidence type="ECO:0000256" key="1">
    <source>
        <dbReference type="SAM" id="MobiDB-lite"/>
    </source>
</evidence>
<comment type="caution">
    <text evidence="2">The sequence shown here is derived from an EMBL/GenBank/DDBJ whole genome shotgun (WGS) entry which is preliminary data.</text>
</comment>
<dbReference type="EMBL" id="JAVRFJ010000001">
    <property type="protein sequence ID" value="MDT0565999.1"/>
    <property type="molecule type" value="Genomic_DNA"/>
</dbReference>
<dbReference type="RefSeq" id="WP_052146158.1">
    <property type="nucleotide sequence ID" value="NZ_JAVRFJ010000001.1"/>
</dbReference>
<sequence>MLALADVRPQRLARLDRSRQGKEFQHPGGPLAVVPVAPEEGDHGVQRETRLPHQARRIQRAVVHHGVPPPLPRHDLADRRGRLLRLAERTQRAQTAPALQQPFQRAR</sequence>
<name>A0ABU2YPU5_9ACTN</name>
<keyword evidence="3" id="KW-1185">Reference proteome</keyword>
<feature type="compositionally biased region" description="Basic and acidic residues" evidence="1">
    <location>
        <begin position="13"/>
        <end position="25"/>
    </location>
</feature>
<evidence type="ECO:0000313" key="2">
    <source>
        <dbReference type="EMBL" id="MDT0565999.1"/>
    </source>
</evidence>
<feature type="region of interest" description="Disordered" evidence="1">
    <location>
        <begin position="13"/>
        <end position="44"/>
    </location>
</feature>
<proteinExistence type="predicted"/>
<organism evidence="2 3">
    <name type="scientific">Streptomyces gottesmaniae</name>
    <dbReference type="NCBI Taxonomy" id="3075518"/>
    <lineage>
        <taxon>Bacteria</taxon>
        <taxon>Bacillati</taxon>
        <taxon>Actinomycetota</taxon>
        <taxon>Actinomycetes</taxon>
        <taxon>Kitasatosporales</taxon>
        <taxon>Streptomycetaceae</taxon>
        <taxon>Streptomyces</taxon>
    </lineage>
</organism>
<evidence type="ECO:0000313" key="3">
    <source>
        <dbReference type="Proteomes" id="UP001180737"/>
    </source>
</evidence>
<reference evidence="2" key="1">
    <citation type="submission" date="2024-05" db="EMBL/GenBank/DDBJ databases">
        <title>30 novel species of actinomycetes from the DSMZ collection.</title>
        <authorList>
            <person name="Nouioui I."/>
        </authorList>
    </citation>
    <scope>NUCLEOTIDE SEQUENCE</scope>
    <source>
        <strain evidence="2">DSM 3412</strain>
    </source>
</reference>